<sequence length="23" mass="2832">MEMRIKARITYSKCIVCFFNCFQ</sequence>
<organism evidence="1">
    <name type="scientific">Arundo donax</name>
    <name type="common">Giant reed</name>
    <name type="synonym">Donax arundinaceus</name>
    <dbReference type="NCBI Taxonomy" id="35708"/>
    <lineage>
        <taxon>Eukaryota</taxon>
        <taxon>Viridiplantae</taxon>
        <taxon>Streptophyta</taxon>
        <taxon>Embryophyta</taxon>
        <taxon>Tracheophyta</taxon>
        <taxon>Spermatophyta</taxon>
        <taxon>Magnoliopsida</taxon>
        <taxon>Liliopsida</taxon>
        <taxon>Poales</taxon>
        <taxon>Poaceae</taxon>
        <taxon>PACMAD clade</taxon>
        <taxon>Arundinoideae</taxon>
        <taxon>Arundineae</taxon>
        <taxon>Arundo</taxon>
    </lineage>
</organism>
<proteinExistence type="predicted"/>
<name>A0A0A9C7L0_ARUDO</name>
<reference evidence="1" key="1">
    <citation type="submission" date="2014-09" db="EMBL/GenBank/DDBJ databases">
        <authorList>
            <person name="Magalhaes I.L.F."/>
            <person name="Oliveira U."/>
            <person name="Santos F.R."/>
            <person name="Vidigal T.H.D.A."/>
            <person name="Brescovit A.D."/>
            <person name="Santos A.J."/>
        </authorList>
    </citation>
    <scope>NUCLEOTIDE SEQUENCE</scope>
    <source>
        <tissue evidence="1">Shoot tissue taken approximately 20 cm above the soil surface</tissue>
    </source>
</reference>
<dbReference type="AlphaFoldDB" id="A0A0A9C7L0"/>
<dbReference type="EMBL" id="GBRH01226359">
    <property type="protein sequence ID" value="JAD71536.1"/>
    <property type="molecule type" value="Transcribed_RNA"/>
</dbReference>
<evidence type="ECO:0000313" key="1">
    <source>
        <dbReference type="EMBL" id="JAD71536.1"/>
    </source>
</evidence>
<accession>A0A0A9C7L0</accession>
<protein>
    <submittedName>
        <fullName evidence="1">Uncharacterized protein</fullName>
    </submittedName>
</protein>
<reference evidence="1" key="2">
    <citation type="journal article" date="2015" name="Data Brief">
        <title>Shoot transcriptome of the giant reed, Arundo donax.</title>
        <authorList>
            <person name="Barrero R.A."/>
            <person name="Guerrero F.D."/>
            <person name="Moolhuijzen P."/>
            <person name="Goolsby J.A."/>
            <person name="Tidwell J."/>
            <person name="Bellgard S.E."/>
            <person name="Bellgard M.I."/>
        </authorList>
    </citation>
    <scope>NUCLEOTIDE SEQUENCE</scope>
    <source>
        <tissue evidence="1">Shoot tissue taken approximately 20 cm above the soil surface</tissue>
    </source>
</reference>